<reference evidence="7 8" key="1">
    <citation type="journal article" date="2023" name="Sci. Data">
        <title>Genome assembly of the Korean intertidal mud-creeper Batillaria attramentaria.</title>
        <authorList>
            <person name="Patra A.K."/>
            <person name="Ho P.T."/>
            <person name="Jun S."/>
            <person name="Lee S.J."/>
            <person name="Kim Y."/>
            <person name="Won Y.J."/>
        </authorList>
    </citation>
    <scope>NUCLEOTIDE SEQUENCE [LARGE SCALE GENOMIC DNA]</scope>
    <source>
        <strain evidence="7">Wonlab-2016</strain>
    </source>
</reference>
<keyword evidence="4" id="KW-0547">Nucleotide-binding</keyword>
<dbReference type="PANTHER" id="PTHR24067">
    <property type="entry name" value="UBIQUITIN-CONJUGATING ENZYME E2"/>
    <property type="match status" value="1"/>
</dbReference>
<dbReference type="Proteomes" id="UP001519460">
    <property type="component" value="Unassembled WGS sequence"/>
</dbReference>
<keyword evidence="2 4" id="KW-0833">Ubl conjugation pathway</keyword>
<evidence type="ECO:0000256" key="4">
    <source>
        <dbReference type="RuleBase" id="RU362109"/>
    </source>
</evidence>
<name>A0ABD0L730_9CAEN</name>
<dbReference type="PROSITE" id="PS50127">
    <property type="entry name" value="UBC_2"/>
    <property type="match status" value="1"/>
</dbReference>
<dbReference type="Pfam" id="PF00179">
    <property type="entry name" value="UQ_con"/>
    <property type="match status" value="1"/>
</dbReference>
<evidence type="ECO:0000256" key="1">
    <source>
        <dbReference type="ARBA" id="ARBA00022679"/>
    </source>
</evidence>
<feature type="active site" description="Glycyl thioester intermediate" evidence="3">
    <location>
        <position position="93"/>
    </location>
</feature>
<dbReference type="InterPro" id="IPR023313">
    <property type="entry name" value="UBQ-conjugating_AS"/>
</dbReference>
<comment type="similarity">
    <text evidence="4">Belongs to the ubiquitin-conjugating enzyme family.</text>
</comment>
<gene>
    <name evidence="7" type="ORF">BaRGS_00013700</name>
</gene>
<dbReference type="GO" id="GO:0005524">
    <property type="term" value="F:ATP binding"/>
    <property type="evidence" value="ECO:0007669"/>
    <property type="project" value="UniProtKB-UniRule"/>
</dbReference>
<evidence type="ECO:0000313" key="8">
    <source>
        <dbReference type="Proteomes" id="UP001519460"/>
    </source>
</evidence>
<evidence type="ECO:0000259" key="6">
    <source>
        <dbReference type="PROSITE" id="PS50127"/>
    </source>
</evidence>
<feature type="region of interest" description="Disordered" evidence="5">
    <location>
        <begin position="289"/>
        <end position="310"/>
    </location>
</feature>
<proteinExistence type="inferred from homology"/>
<dbReference type="InterPro" id="IPR000608">
    <property type="entry name" value="UBC"/>
</dbReference>
<organism evidence="7 8">
    <name type="scientific">Batillaria attramentaria</name>
    <dbReference type="NCBI Taxonomy" id="370345"/>
    <lineage>
        <taxon>Eukaryota</taxon>
        <taxon>Metazoa</taxon>
        <taxon>Spiralia</taxon>
        <taxon>Lophotrochozoa</taxon>
        <taxon>Mollusca</taxon>
        <taxon>Gastropoda</taxon>
        <taxon>Caenogastropoda</taxon>
        <taxon>Sorbeoconcha</taxon>
        <taxon>Cerithioidea</taxon>
        <taxon>Batillariidae</taxon>
        <taxon>Batillaria</taxon>
    </lineage>
</organism>
<dbReference type="AlphaFoldDB" id="A0ABD0L730"/>
<accession>A0ABD0L730</accession>
<dbReference type="SUPFAM" id="SSF54495">
    <property type="entry name" value="UBC-like"/>
    <property type="match status" value="1"/>
</dbReference>
<dbReference type="CDD" id="cd23806">
    <property type="entry name" value="UBCc_UBE2U"/>
    <property type="match status" value="1"/>
</dbReference>
<dbReference type="EMBL" id="JACVVK020000078">
    <property type="protein sequence ID" value="KAK7495060.1"/>
    <property type="molecule type" value="Genomic_DNA"/>
</dbReference>
<feature type="non-terminal residue" evidence="7">
    <location>
        <position position="1"/>
    </location>
</feature>
<dbReference type="PROSITE" id="PS00183">
    <property type="entry name" value="UBC_1"/>
    <property type="match status" value="1"/>
</dbReference>
<keyword evidence="1" id="KW-0808">Transferase</keyword>
<feature type="domain" description="UBC core" evidence="6">
    <location>
        <begin position="7"/>
        <end position="157"/>
    </location>
</feature>
<dbReference type="Gene3D" id="3.10.110.10">
    <property type="entry name" value="Ubiquitin Conjugating Enzyme"/>
    <property type="match status" value="1"/>
</dbReference>
<dbReference type="GO" id="GO:0016740">
    <property type="term" value="F:transferase activity"/>
    <property type="evidence" value="ECO:0007669"/>
    <property type="project" value="UniProtKB-KW"/>
</dbReference>
<keyword evidence="8" id="KW-1185">Reference proteome</keyword>
<dbReference type="InterPro" id="IPR050113">
    <property type="entry name" value="Ub_conjugating_enzyme"/>
</dbReference>
<dbReference type="InterPro" id="IPR016135">
    <property type="entry name" value="UBQ-conjugating_enzyme/RWD"/>
</dbReference>
<protein>
    <recommendedName>
        <fullName evidence="6">UBC core domain-containing protein</fullName>
    </recommendedName>
</protein>
<evidence type="ECO:0000313" key="7">
    <source>
        <dbReference type="EMBL" id="KAK7495060.1"/>
    </source>
</evidence>
<evidence type="ECO:0000256" key="5">
    <source>
        <dbReference type="SAM" id="MobiDB-lite"/>
    </source>
</evidence>
<keyword evidence="4" id="KW-0067">ATP-binding</keyword>
<dbReference type="SMART" id="SM00212">
    <property type="entry name" value="UBCc"/>
    <property type="match status" value="1"/>
</dbReference>
<sequence length="338" mass="39046">PSRMFSRAHLLIEKEIMNMKSSPPWGVEIEQIHEDSIFEWMVKIHGLRNTLWEGGIFQVYIKFDEHYNVRPPDIVFQTVPFHPNVDMSTGRPCVDYLDDLNLWRPNFSLSMILTTLQVLLSTPNVENAVNMEAIQMMSEAPHAYRQLVLECVNASQRINAGESPHFEDSKVTFAQLPAPSAKRFSVPRTAPKRVTKLSFDDYHLTWQSIATSKPTESSQNELLNLLEENPKLQKVHMALPREELEEQMKRQMEEHKQVMFGRFKNKLTFHEEREAKLARLQQMKKIYLPPRHSPTPAPPSDIVLDPAMTGLDGKDEWEKEVDDLVDWSNNLDASAVDT</sequence>
<comment type="caution">
    <text evidence="7">The sequence shown here is derived from an EMBL/GenBank/DDBJ whole genome shotgun (WGS) entry which is preliminary data.</text>
</comment>
<evidence type="ECO:0000256" key="3">
    <source>
        <dbReference type="PROSITE-ProRule" id="PRU10133"/>
    </source>
</evidence>
<evidence type="ECO:0000256" key="2">
    <source>
        <dbReference type="ARBA" id="ARBA00022786"/>
    </source>
</evidence>